<protein>
    <submittedName>
        <fullName evidence="1">Uncharacterized protein</fullName>
    </submittedName>
</protein>
<proteinExistence type="predicted"/>
<name>A0A0E9SIN3_ANGAN</name>
<reference evidence="1" key="1">
    <citation type="submission" date="2014-11" db="EMBL/GenBank/DDBJ databases">
        <authorList>
            <person name="Amaro Gonzalez C."/>
        </authorList>
    </citation>
    <scope>NUCLEOTIDE SEQUENCE</scope>
</reference>
<dbReference type="EMBL" id="GBXM01068229">
    <property type="protein sequence ID" value="JAH40348.1"/>
    <property type="molecule type" value="Transcribed_RNA"/>
</dbReference>
<dbReference type="AlphaFoldDB" id="A0A0E9SIN3"/>
<organism evidence="1">
    <name type="scientific">Anguilla anguilla</name>
    <name type="common">European freshwater eel</name>
    <name type="synonym">Muraena anguilla</name>
    <dbReference type="NCBI Taxonomy" id="7936"/>
    <lineage>
        <taxon>Eukaryota</taxon>
        <taxon>Metazoa</taxon>
        <taxon>Chordata</taxon>
        <taxon>Craniata</taxon>
        <taxon>Vertebrata</taxon>
        <taxon>Euteleostomi</taxon>
        <taxon>Actinopterygii</taxon>
        <taxon>Neopterygii</taxon>
        <taxon>Teleostei</taxon>
        <taxon>Anguilliformes</taxon>
        <taxon>Anguillidae</taxon>
        <taxon>Anguilla</taxon>
    </lineage>
</organism>
<reference evidence="1" key="2">
    <citation type="journal article" date="2015" name="Fish Shellfish Immunol.">
        <title>Early steps in the European eel (Anguilla anguilla)-Vibrio vulnificus interaction in the gills: Role of the RtxA13 toxin.</title>
        <authorList>
            <person name="Callol A."/>
            <person name="Pajuelo D."/>
            <person name="Ebbesson L."/>
            <person name="Teles M."/>
            <person name="MacKenzie S."/>
            <person name="Amaro C."/>
        </authorList>
    </citation>
    <scope>NUCLEOTIDE SEQUENCE</scope>
</reference>
<evidence type="ECO:0000313" key="1">
    <source>
        <dbReference type="EMBL" id="JAH40348.1"/>
    </source>
</evidence>
<sequence>MVKLKARREKSMLTFQQLYFLVYQDLINLQNRKQIEIIN</sequence>
<accession>A0A0E9SIN3</accession>